<dbReference type="PANTHER" id="PTHR43811:SF19">
    <property type="entry name" value="39 KDA FK506-BINDING NUCLEAR PROTEIN"/>
    <property type="match status" value="1"/>
</dbReference>
<keyword evidence="4 5" id="KW-0413">Isomerase</keyword>
<feature type="domain" description="PPIase FKBP-type" evidence="7">
    <location>
        <begin position="47"/>
        <end position="132"/>
    </location>
</feature>
<dbReference type="InterPro" id="IPR001179">
    <property type="entry name" value="PPIase_FKBP_dom"/>
</dbReference>
<evidence type="ECO:0000259" key="7">
    <source>
        <dbReference type="PROSITE" id="PS50059"/>
    </source>
</evidence>
<dbReference type="Gene3D" id="3.10.50.40">
    <property type="match status" value="1"/>
</dbReference>
<evidence type="ECO:0000256" key="6">
    <source>
        <dbReference type="SAM" id="MobiDB-lite"/>
    </source>
</evidence>
<evidence type="ECO:0000256" key="2">
    <source>
        <dbReference type="ARBA" id="ARBA00013194"/>
    </source>
</evidence>
<feature type="region of interest" description="Disordered" evidence="6">
    <location>
        <begin position="1"/>
        <end position="21"/>
    </location>
</feature>
<name>A0A6U3SV07_9STRA</name>
<dbReference type="PANTHER" id="PTHR43811">
    <property type="entry name" value="FKBP-TYPE PEPTIDYL-PROLYL CIS-TRANS ISOMERASE FKPA"/>
    <property type="match status" value="1"/>
</dbReference>
<gene>
    <name evidence="8" type="ORF">SMAR0320_LOCUS2148</name>
    <name evidence="9" type="ORF">SMAR0320_LOCUS2149</name>
</gene>
<evidence type="ECO:0000313" key="8">
    <source>
        <dbReference type="EMBL" id="CAD9575986.1"/>
    </source>
</evidence>
<organism evidence="8">
    <name type="scientific">Skeletonema marinoi</name>
    <dbReference type="NCBI Taxonomy" id="267567"/>
    <lineage>
        <taxon>Eukaryota</taxon>
        <taxon>Sar</taxon>
        <taxon>Stramenopiles</taxon>
        <taxon>Ochrophyta</taxon>
        <taxon>Bacillariophyta</taxon>
        <taxon>Coscinodiscophyceae</taxon>
        <taxon>Thalassiosirophycidae</taxon>
        <taxon>Thalassiosirales</taxon>
        <taxon>Skeletonemataceae</taxon>
        <taxon>Skeletonema</taxon>
        <taxon>Skeletonema marinoi-dohrnii complex</taxon>
    </lineage>
</organism>
<dbReference type="GO" id="GO:0003755">
    <property type="term" value="F:peptidyl-prolyl cis-trans isomerase activity"/>
    <property type="evidence" value="ECO:0007669"/>
    <property type="project" value="UniProtKB-KW"/>
</dbReference>
<proteinExistence type="predicted"/>
<evidence type="ECO:0000256" key="5">
    <source>
        <dbReference type="PROSITE-ProRule" id="PRU00277"/>
    </source>
</evidence>
<dbReference type="InterPro" id="IPR046357">
    <property type="entry name" value="PPIase_dom_sf"/>
</dbReference>
<keyword evidence="3 5" id="KW-0697">Rotamase</keyword>
<accession>A0A6U3SV07</accession>
<dbReference type="EMBL" id="HBGZ01003161">
    <property type="protein sequence ID" value="CAD9575990.1"/>
    <property type="molecule type" value="Transcribed_RNA"/>
</dbReference>
<protein>
    <recommendedName>
        <fullName evidence="2 5">peptidylprolyl isomerase</fullName>
        <ecNumber evidence="2 5">5.2.1.8</ecNumber>
    </recommendedName>
</protein>
<comment type="catalytic activity">
    <reaction evidence="1 5">
        <text>[protein]-peptidylproline (omega=180) = [protein]-peptidylproline (omega=0)</text>
        <dbReference type="Rhea" id="RHEA:16237"/>
        <dbReference type="Rhea" id="RHEA-COMP:10747"/>
        <dbReference type="Rhea" id="RHEA-COMP:10748"/>
        <dbReference type="ChEBI" id="CHEBI:83833"/>
        <dbReference type="ChEBI" id="CHEBI:83834"/>
        <dbReference type="EC" id="5.2.1.8"/>
    </reaction>
</comment>
<dbReference type="PROSITE" id="PS50059">
    <property type="entry name" value="FKBP_PPIASE"/>
    <property type="match status" value="1"/>
</dbReference>
<evidence type="ECO:0000256" key="1">
    <source>
        <dbReference type="ARBA" id="ARBA00000971"/>
    </source>
</evidence>
<reference evidence="8" key="1">
    <citation type="submission" date="2021-01" db="EMBL/GenBank/DDBJ databases">
        <authorList>
            <person name="Corre E."/>
            <person name="Pelletier E."/>
            <person name="Niang G."/>
            <person name="Scheremetjew M."/>
            <person name="Finn R."/>
            <person name="Kale V."/>
            <person name="Holt S."/>
            <person name="Cochrane G."/>
            <person name="Meng A."/>
            <person name="Brown T."/>
            <person name="Cohen L."/>
        </authorList>
    </citation>
    <scope>NUCLEOTIDE SEQUENCE</scope>
    <source>
        <strain evidence="8">SM1012Den-03</strain>
    </source>
</reference>
<sequence>MKKEQATKKNEKKKFSDTKQTNEFKSLRKGVKYLDLKVGNGPVVQHRKKIRVEYTLRAKNHTTGKIIDASKNFGFRLGKGEVIEGYDIGLEGMRVGGIRRLIVPKQAGYHNDDIGAGRGADLYFEIELLYVAP</sequence>
<dbReference type="Pfam" id="PF00254">
    <property type="entry name" value="FKBP_C"/>
    <property type="match status" value="1"/>
</dbReference>
<dbReference type="SUPFAM" id="SSF54534">
    <property type="entry name" value="FKBP-like"/>
    <property type="match status" value="1"/>
</dbReference>
<evidence type="ECO:0000313" key="9">
    <source>
        <dbReference type="EMBL" id="CAD9575990.1"/>
    </source>
</evidence>
<evidence type="ECO:0000256" key="4">
    <source>
        <dbReference type="ARBA" id="ARBA00023235"/>
    </source>
</evidence>
<dbReference type="AlphaFoldDB" id="A0A6U3SV07"/>
<dbReference type="EC" id="5.2.1.8" evidence="2 5"/>
<dbReference type="EMBL" id="HBGZ01003160">
    <property type="protein sequence ID" value="CAD9575986.1"/>
    <property type="molecule type" value="Transcribed_RNA"/>
</dbReference>
<evidence type="ECO:0000256" key="3">
    <source>
        <dbReference type="ARBA" id="ARBA00023110"/>
    </source>
</evidence>